<dbReference type="EMBL" id="CAMAPF010001075">
    <property type="protein sequence ID" value="CAH9145414.1"/>
    <property type="molecule type" value="Genomic_DNA"/>
</dbReference>
<proteinExistence type="predicted"/>
<dbReference type="Proteomes" id="UP001152523">
    <property type="component" value="Unassembled WGS sequence"/>
</dbReference>
<keyword evidence="3" id="KW-1185">Reference proteome</keyword>
<protein>
    <submittedName>
        <fullName evidence="2">Uncharacterized protein</fullName>
    </submittedName>
</protein>
<gene>
    <name evidence="2" type="ORF">CEPIT_LOCUS42196</name>
</gene>
<name>A0AAV0GCG5_9ASTE</name>
<evidence type="ECO:0000313" key="2">
    <source>
        <dbReference type="EMBL" id="CAH9145414.1"/>
    </source>
</evidence>
<dbReference type="AlphaFoldDB" id="A0AAV0GCG5"/>
<evidence type="ECO:0000313" key="3">
    <source>
        <dbReference type="Proteomes" id="UP001152523"/>
    </source>
</evidence>
<comment type="caution">
    <text evidence="2">The sequence shown here is derived from an EMBL/GenBank/DDBJ whole genome shotgun (WGS) entry which is preliminary data.</text>
</comment>
<organism evidence="2 3">
    <name type="scientific">Cuscuta epithymum</name>
    <dbReference type="NCBI Taxonomy" id="186058"/>
    <lineage>
        <taxon>Eukaryota</taxon>
        <taxon>Viridiplantae</taxon>
        <taxon>Streptophyta</taxon>
        <taxon>Embryophyta</taxon>
        <taxon>Tracheophyta</taxon>
        <taxon>Spermatophyta</taxon>
        <taxon>Magnoliopsida</taxon>
        <taxon>eudicotyledons</taxon>
        <taxon>Gunneridae</taxon>
        <taxon>Pentapetalae</taxon>
        <taxon>asterids</taxon>
        <taxon>lamiids</taxon>
        <taxon>Solanales</taxon>
        <taxon>Convolvulaceae</taxon>
        <taxon>Cuscuteae</taxon>
        <taxon>Cuscuta</taxon>
        <taxon>Cuscuta subgen. Cuscuta</taxon>
    </lineage>
</organism>
<evidence type="ECO:0000256" key="1">
    <source>
        <dbReference type="SAM" id="MobiDB-lite"/>
    </source>
</evidence>
<reference evidence="2" key="1">
    <citation type="submission" date="2022-07" db="EMBL/GenBank/DDBJ databases">
        <authorList>
            <person name="Macas J."/>
            <person name="Novak P."/>
            <person name="Neumann P."/>
        </authorList>
    </citation>
    <scope>NUCLEOTIDE SEQUENCE</scope>
</reference>
<feature type="non-terminal residue" evidence="2">
    <location>
        <position position="125"/>
    </location>
</feature>
<sequence length="125" mass="14158">MEGIPSSELYRTDKPKDDYDLMQLIKIKDYDPVIAAKGYSSDGDGGFIDNLQSWKTGQEKLTQKLKALMDNMPQKSDADLMENLERKGIVQQDGFITVARKKKKKQPTQVVPDTPRLTRNAAKKL</sequence>
<feature type="region of interest" description="Disordered" evidence="1">
    <location>
        <begin position="101"/>
        <end position="125"/>
    </location>
</feature>
<accession>A0AAV0GCG5</accession>